<feature type="domain" description="ABC transporter" evidence="6">
    <location>
        <begin position="332"/>
        <end position="587"/>
    </location>
</feature>
<dbReference type="Pfam" id="PF08352">
    <property type="entry name" value="oligo_HPY"/>
    <property type="match status" value="2"/>
</dbReference>
<evidence type="ECO:0000256" key="1">
    <source>
        <dbReference type="ARBA" id="ARBA00005417"/>
    </source>
</evidence>
<dbReference type="InterPro" id="IPR003593">
    <property type="entry name" value="AAA+_ATPase"/>
</dbReference>
<dbReference type="RefSeq" id="WP_130450742.1">
    <property type="nucleotide sequence ID" value="NZ_SHLA01000001.1"/>
</dbReference>
<dbReference type="GO" id="GO:0016887">
    <property type="term" value="F:ATP hydrolysis activity"/>
    <property type="evidence" value="ECO:0007669"/>
    <property type="project" value="InterPro"/>
</dbReference>
<evidence type="ECO:0000256" key="2">
    <source>
        <dbReference type="ARBA" id="ARBA00022448"/>
    </source>
</evidence>
<dbReference type="PROSITE" id="PS00211">
    <property type="entry name" value="ABC_TRANSPORTER_1"/>
    <property type="match status" value="2"/>
</dbReference>
<dbReference type="InterPro" id="IPR027417">
    <property type="entry name" value="P-loop_NTPase"/>
</dbReference>
<dbReference type="Proteomes" id="UP000292685">
    <property type="component" value="Unassembled WGS sequence"/>
</dbReference>
<dbReference type="GO" id="GO:0005524">
    <property type="term" value="F:ATP binding"/>
    <property type="evidence" value="ECO:0007669"/>
    <property type="project" value="UniProtKB-KW"/>
</dbReference>
<feature type="compositionally biased region" description="Low complexity" evidence="5">
    <location>
        <begin position="311"/>
        <end position="323"/>
    </location>
</feature>
<dbReference type="AlphaFoldDB" id="A0A4V2G9Y6"/>
<comment type="similarity">
    <text evidence="1">Belongs to the ABC transporter superfamily.</text>
</comment>
<dbReference type="InterPro" id="IPR013563">
    <property type="entry name" value="Oligopep_ABC_C"/>
</dbReference>
<keyword evidence="4 7" id="KW-0067">ATP-binding</keyword>
<feature type="domain" description="ABC transporter" evidence="6">
    <location>
        <begin position="8"/>
        <end position="273"/>
    </location>
</feature>
<keyword evidence="2" id="KW-0813">Transport</keyword>
<dbReference type="InterPro" id="IPR017871">
    <property type="entry name" value="ABC_transporter-like_CS"/>
</dbReference>
<dbReference type="Pfam" id="PF00005">
    <property type="entry name" value="ABC_tran"/>
    <property type="match status" value="2"/>
</dbReference>
<accession>A0A4V2G9Y6</accession>
<dbReference type="PROSITE" id="PS50893">
    <property type="entry name" value="ABC_TRANSPORTER_2"/>
    <property type="match status" value="2"/>
</dbReference>
<dbReference type="OrthoDB" id="4008250at2"/>
<proteinExistence type="inferred from homology"/>
<dbReference type="NCBIfam" id="NF008453">
    <property type="entry name" value="PRK11308.1"/>
    <property type="match status" value="2"/>
</dbReference>
<reference evidence="7 8" key="1">
    <citation type="submission" date="2019-02" db="EMBL/GenBank/DDBJ databases">
        <title>Sequencing the genomes of 1000 actinobacteria strains.</title>
        <authorList>
            <person name="Klenk H.-P."/>
        </authorList>
    </citation>
    <scope>NUCLEOTIDE SEQUENCE [LARGE SCALE GENOMIC DNA]</scope>
    <source>
        <strain evidence="7 8">DSM 17364</strain>
    </source>
</reference>
<sequence length="596" mass="61602">MSAAEPLVDVRGLSVTFGGDDVVSGLDLRIDPGESVALVGESGSGKSVTARALVGLADGGRGSRVRVSAEEFRIAGHDLRGRDGRVSTDAVRWRRLRGGELGLVLQDALTSLDPLRPVAREIGDALRLHTRLSPTARAERVRELLAAVGLADDGPDGADVGALRPGELSGGMRQRALIAAALSGAPRLLIADEPTTALDATVAARVLDLLTDLRAGDPPASAGMGQLLISHDLAVVSHVADRVLVMRAGKVVESGPTAQVLAAPRHEYTRMLLAAVPAGKPRGTRLGPVSAADGDAGPGTAARAEPPTPDPRAGAAAPPGTARTAAPEIPALEATGLVKSFTTRDAAGRARAFRAVDDVSFSLAAGTTLGIVGESGSGKTTTARMALGLLAPDAGGVDLFGTPFAGDRGDGRDVAESVRRPHRPQLGAVYQDPLSSFDPRMSVGALLADAVSGGRTRRAGAHRRRIGELLDMVGLEAGTAARHPRSLSGGQRQRVAIARALAPGPRVIVCDEPVSALDVSVQAQILDLLDDLQRDLGLSYLFISHDLAVIRHVSDRLLVMRGGRVVESGATERVFSDPQHEYTRELLAASAPPSGA</sequence>
<dbReference type="SMART" id="SM00382">
    <property type="entry name" value="AAA"/>
    <property type="match status" value="2"/>
</dbReference>
<dbReference type="PANTHER" id="PTHR43776:SF7">
    <property type="entry name" value="D,D-DIPEPTIDE TRANSPORT ATP-BINDING PROTEIN DDPF-RELATED"/>
    <property type="match status" value="1"/>
</dbReference>
<feature type="region of interest" description="Disordered" evidence="5">
    <location>
        <begin position="283"/>
        <end position="323"/>
    </location>
</feature>
<dbReference type="Gene3D" id="3.40.50.300">
    <property type="entry name" value="P-loop containing nucleotide triphosphate hydrolases"/>
    <property type="match status" value="2"/>
</dbReference>
<keyword evidence="8" id="KW-1185">Reference proteome</keyword>
<dbReference type="InterPro" id="IPR050319">
    <property type="entry name" value="ABC_transp_ATP-bind"/>
</dbReference>
<dbReference type="InterPro" id="IPR003439">
    <property type="entry name" value="ABC_transporter-like_ATP-bd"/>
</dbReference>
<dbReference type="SUPFAM" id="SSF52540">
    <property type="entry name" value="P-loop containing nucleoside triphosphate hydrolases"/>
    <property type="match status" value="2"/>
</dbReference>
<gene>
    <name evidence="7" type="ORF">EV380_1766</name>
</gene>
<evidence type="ECO:0000256" key="4">
    <source>
        <dbReference type="ARBA" id="ARBA00022840"/>
    </source>
</evidence>
<evidence type="ECO:0000313" key="7">
    <source>
        <dbReference type="EMBL" id="RZU62176.1"/>
    </source>
</evidence>
<dbReference type="PANTHER" id="PTHR43776">
    <property type="entry name" value="TRANSPORT ATP-BINDING PROTEIN"/>
    <property type="match status" value="1"/>
</dbReference>
<protein>
    <submittedName>
        <fullName evidence="7">Peptide/nickel transport system ATP-binding protein</fullName>
    </submittedName>
</protein>
<evidence type="ECO:0000259" key="6">
    <source>
        <dbReference type="PROSITE" id="PS50893"/>
    </source>
</evidence>
<dbReference type="GO" id="GO:0015833">
    <property type="term" value="P:peptide transport"/>
    <property type="evidence" value="ECO:0007669"/>
    <property type="project" value="InterPro"/>
</dbReference>
<dbReference type="EMBL" id="SHLA01000001">
    <property type="protein sequence ID" value="RZU62176.1"/>
    <property type="molecule type" value="Genomic_DNA"/>
</dbReference>
<dbReference type="GO" id="GO:0055085">
    <property type="term" value="P:transmembrane transport"/>
    <property type="evidence" value="ECO:0007669"/>
    <property type="project" value="UniProtKB-ARBA"/>
</dbReference>
<evidence type="ECO:0000256" key="5">
    <source>
        <dbReference type="SAM" id="MobiDB-lite"/>
    </source>
</evidence>
<feature type="compositionally biased region" description="Low complexity" evidence="5">
    <location>
        <begin position="291"/>
        <end position="304"/>
    </location>
</feature>
<name>A0A4V2G9Y6_9MICC</name>
<dbReference type="CDD" id="cd03257">
    <property type="entry name" value="ABC_NikE_OppD_transporters"/>
    <property type="match status" value="2"/>
</dbReference>
<organism evidence="7 8">
    <name type="scientific">Zhihengliuella halotolerans</name>
    <dbReference type="NCBI Taxonomy" id="370736"/>
    <lineage>
        <taxon>Bacteria</taxon>
        <taxon>Bacillati</taxon>
        <taxon>Actinomycetota</taxon>
        <taxon>Actinomycetes</taxon>
        <taxon>Micrococcales</taxon>
        <taxon>Micrococcaceae</taxon>
        <taxon>Zhihengliuella</taxon>
    </lineage>
</organism>
<evidence type="ECO:0000313" key="8">
    <source>
        <dbReference type="Proteomes" id="UP000292685"/>
    </source>
</evidence>
<comment type="caution">
    <text evidence="7">The sequence shown here is derived from an EMBL/GenBank/DDBJ whole genome shotgun (WGS) entry which is preliminary data.</text>
</comment>
<evidence type="ECO:0000256" key="3">
    <source>
        <dbReference type="ARBA" id="ARBA00022741"/>
    </source>
</evidence>
<keyword evidence="3" id="KW-0547">Nucleotide-binding</keyword>